<dbReference type="RefSeq" id="WP_190614818.1">
    <property type="nucleotide sequence ID" value="NZ_AP018712.1"/>
</dbReference>
<dbReference type="InterPro" id="IPR002508">
    <property type="entry name" value="MurNAc-LAA_cat"/>
</dbReference>
<gene>
    <name evidence="3" type="ORF">OSSY52_20990</name>
</gene>
<dbReference type="Proteomes" id="UP000516361">
    <property type="component" value="Chromosome"/>
</dbReference>
<dbReference type="InterPro" id="IPR012854">
    <property type="entry name" value="Cu_amine_oxidase-like_N"/>
</dbReference>
<dbReference type="CDD" id="cd02696">
    <property type="entry name" value="MurNAc-LAA"/>
    <property type="match status" value="1"/>
</dbReference>
<dbReference type="Gene3D" id="3.40.630.40">
    <property type="entry name" value="Zn-dependent exopeptidases"/>
    <property type="match status" value="1"/>
</dbReference>
<dbReference type="PANTHER" id="PTHR30404:SF0">
    <property type="entry name" value="N-ACETYLMURAMOYL-L-ALANINE AMIDASE AMIC"/>
    <property type="match status" value="1"/>
</dbReference>
<dbReference type="GO" id="GO:0009253">
    <property type="term" value="P:peptidoglycan catabolic process"/>
    <property type="evidence" value="ECO:0007669"/>
    <property type="project" value="InterPro"/>
</dbReference>
<dbReference type="InParanoid" id="A0A7G1G5T9"/>
<accession>A0A7G1G5T9</accession>
<dbReference type="FunFam" id="3.40.630.40:FF:000005">
    <property type="entry name" value="N-acetylmuramoyl-L-alanine amidase (AmiA)"/>
    <property type="match status" value="1"/>
</dbReference>
<dbReference type="PANTHER" id="PTHR30404">
    <property type="entry name" value="N-ACETYLMURAMOYL-L-ALANINE AMIDASE"/>
    <property type="match status" value="1"/>
</dbReference>
<dbReference type="Pfam" id="PF01520">
    <property type="entry name" value="Amidase_3"/>
    <property type="match status" value="1"/>
</dbReference>
<feature type="domain" description="MurNAc-LAA" evidence="2">
    <location>
        <begin position="301"/>
        <end position="441"/>
    </location>
</feature>
<sequence>MFNKRTISIFLFLIFSFALSFSNDVYLQWRKIDSQYYFEKNNTTYIQLNYVAEKFGKVVKTDEDLVIIKHDKWKVFLFPKNKMCIINSMESFKFSDEDINIVDKKVYLTPQVISKVMNLDLISNAKGYYLNVPVAKIESINTIFGKSNARTIIELSEDANVEVYPLVNAYGYLIKIKGAEVPDSIYYHEYNNKVKYIKAYHFSETEVWVKIVLNYKSELKKTFESKRVILDFYFPELTRPVLVIDPGHGGHDSGAVGFNKLYEKTVALEVAKKVKDLLANEDIDVYLTRTKDEFIELYDRAMFANNKDADLFISIHLNSYPDDRTVNGSEIYYFDFSKSSYARRIAWKENLDSKKDKPIIETWVKDKESSIEESKKFANILENEIKRNNITDRGIHSAEFAVLAYTRCPAVLYELDFLSNKTVEQKFKYGTDYVKKFAGIIKESVLKYFKEKK</sequence>
<dbReference type="SMART" id="SM00646">
    <property type="entry name" value="Ami_3"/>
    <property type="match status" value="1"/>
</dbReference>
<dbReference type="SUPFAM" id="SSF53187">
    <property type="entry name" value="Zn-dependent exopeptidases"/>
    <property type="match status" value="1"/>
</dbReference>
<reference evidence="3 4" key="1">
    <citation type="submission" date="2018-06" db="EMBL/GenBank/DDBJ databases">
        <title>Genome sequencing of Oceanotoga sp. sy52.</title>
        <authorList>
            <person name="Mori K."/>
        </authorList>
    </citation>
    <scope>NUCLEOTIDE SEQUENCE [LARGE SCALE GENOMIC DNA]</scope>
    <source>
        <strain evidence="4">sy52</strain>
    </source>
</reference>
<keyword evidence="4" id="KW-1185">Reference proteome</keyword>
<organism evidence="3 4">
    <name type="scientific">Tepiditoga spiralis</name>
    <dbReference type="NCBI Taxonomy" id="2108365"/>
    <lineage>
        <taxon>Bacteria</taxon>
        <taxon>Thermotogati</taxon>
        <taxon>Thermotogota</taxon>
        <taxon>Thermotogae</taxon>
        <taxon>Petrotogales</taxon>
        <taxon>Petrotogaceae</taxon>
        <taxon>Tepiditoga</taxon>
    </lineage>
</organism>
<evidence type="ECO:0000313" key="3">
    <source>
        <dbReference type="EMBL" id="BBE31958.1"/>
    </source>
</evidence>
<dbReference type="AlphaFoldDB" id="A0A7G1G5T9"/>
<evidence type="ECO:0000259" key="2">
    <source>
        <dbReference type="SMART" id="SM00646"/>
    </source>
</evidence>
<dbReference type="GO" id="GO:0030288">
    <property type="term" value="C:outer membrane-bounded periplasmic space"/>
    <property type="evidence" value="ECO:0007669"/>
    <property type="project" value="TreeGrafter"/>
</dbReference>
<protein>
    <recommendedName>
        <fullName evidence="2">MurNAc-LAA domain-containing protein</fullName>
    </recommendedName>
</protein>
<dbReference type="GO" id="GO:0008745">
    <property type="term" value="F:N-acetylmuramoyl-L-alanine amidase activity"/>
    <property type="evidence" value="ECO:0007669"/>
    <property type="project" value="InterPro"/>
</dbReference>
<name>A0A7G1G5T9_9BACT</name>
<dbReference type="Pfam" id="PF07833">
    <property type="entry name" value="Cu_amine_oxidN1"/>
    <property type="match status" value="1"/>
</dbReference>
<dbReference type="EMBL" id="AP018712">
    <property type="protein sequence ID" value="BBE31958.1"/>
    <property type="molecule type" value="Genomic_DNA"/>
</dbReference>
<evidence type="ECO:0000313" key="4">
    <source>
        <dbReference type="Proteomes" id="UP000516361"/>
    </source>
</evidence>
<proteinExistence type="predicted"/>
<keyword evidence="1" id="KW-0378">Hydrolase</keyword>
<evidence type="ECO:0000256" key="1">
    <source>
        <dbReference type="ARBA" id="ARBA00022801"/>
    </source>
</evidence>
<dbReference type="InterPro" id="IPR050695">
    <property type="entry name" value="N-acetylmuramoyl_amidase_3"/>
</dbReference>
<dbReference type="KEGG" id="ocy:OSSY52_20990"/>